<dbReference type="SUPFAM" id="SSF48452">
    <property type="entry name" value="TPR-like"/>
    <property type="match status" value="1"/>
</dbReference>
<keyword evidence="1" id="KW-0802">TPR repeat</keyword>
<dbReference type="Gene3D" id="1.25.40.10">
    <property type="entry name" value="Tetratricopeptide repeat domain"/>
    <property type="match status" value="2"/>
</dbReference>
<sequence>MVAYGYAAGWKSSGWLDLGRMVRDEVFVCNKSPRFLREGVSGAMATMTGLPWPDICTPALLQALGWRGLGPLRTLCRSSRAQAEAHAEETVPSRDAEVRGIFRAVAGAAQTAAGSEPAEQLRAAKTMRQSAQRVLKILQVVWTPEAGNFEVGDIYALDPWQVFGAMARELQQHAGPPVLPCPAEHILAARRALQAARRVEEFFYSEDEDSFAVVSRATGTRPFFVPEEEGEVPARQAEPGLGLEVRGLFDELANAAQQAAEWPAAAWQPAGLRRVAQAIRGPAARVLEILRVEPGGDVDVADLNGLGPGQLLEALSPELQRHATAPAGGSRPAAEARRAWALTAGRVLDVSRRLEEAGQLEPQAEASEASADEQSDVATQPTLESGTTLDAAATSGWLVPSSSGGPEILGRVDEEPELGGEEALVAASQRIVLQRQLLRAKIRTCPEGHELREDDGDRAMCSLCRRDNQGVILCCGRCDWDICQECTGLDGLPHAHEADEDVVQRAVVSTVLAQSQRLRQKRDHCGAAVLLQAATRRLEDEALKMKESADPDHEKAAGTLHELGRLLRQNGDLNQAEHHLTEALRMKILFYGGADHESVAVTLHELGMLQKQKGDLEQAEEQLKEELRMEKSIYDGADHVSVAGTLHALGMLLKQKGDLEQAEEYLKEELRMERSIYDGADHVSIAVTLHELGMLLKEKGDSQQAEEHLKEAVRMKESVYGGAKNENVAVTLHELGMVLKEEGDLDKTEEYLKEVLRKKMSEYGDSDQELFDLIRLLHQKRDLKQALRITRCICDGVFHEDFAVALSELSGLGQEGQELIQKLLSAFHNLSELAPKMRRRFCSFTKPGNDHKIKMKFSKTWPFSETA</sequence>
<feature type="repeat" description="TPR" evidence="1">
    <location>
        <begin position="686"/>
        <end position="719"/>
    </location>
</feature>
<dbReference type="PROSITE" id="PS50005">
    <property type="entry name" value="TPR"/>
    <property type="match status" value="2"/>
</dbReference>
<evidence type="ECO:0008006" key="5">
    <source>
        <dbReference type="Google" id="ProtNLM"/>
    </source>
</evidence>
<gene>
    <name evidence="3" type="ORF">EVOR1521_LOCUS15609</name>
</gene>
<accession>A0AA36MXH3</accession>
<dbReference type="AlphaFoldDB" id="A0AA36MXH3"/>
<dbReference type="PANTHER" id="PTHR19959:SF119">
    <property type="entry name" value="FUNGAL LIPASE-LIKE DOMAIN-CONTAINING PROTEIN"/>
    <property type="match status" value="1"/>
</dbReference>
<dbReference type="InterPro" id="IPR011990">
    <property type="entry name" value="TPR-like_helical_dom_sf"/>
</dbReference>
<dbReference type="SMART" id="SM00028">
    <property type="entry name" value="TPR"/>
    <property type="match status" value="5"/>
</dbReference>
<dbReference type="PANTHER" id="PTHR19959">
    <property type="entry name" value="KINESIN LIGHT CHAIN"/>
    <property type="match status" value="1"/>
</dbReference>
<reference evidence="3" key="1">
    <citation type="submission" date="2023-08" db="EMBL/GenBank/DDBJ databases">
        <authorList>
            <person name="Chen Y."/>
            <person name="Shah S."/>
            <person name="Dougan E. K."/>
            <person name="Thang M."/>
            <person name="Chan C."/>
        </authorList>
    </citation>
    <scope>NUCLEOTIDE SEQUENCE</scope>
</reference>
<proteinExistence type="predicted"/>
<feature type="region of interest" description="Disordered" evidence="2">
    <location>
        <begin position="359"/>
        <end position="384"/>
    </location>
</feature>
<keyword evidence="4" id="KW-1185">Reference proteome</keyword>
<organism evidence="3 4">
    <name type="scientific">Effrenium voratum</name>
    <dbReference type="NCBI Taxonomy" id="2562239"/>
    <lineage>
        <taxon>Eukaryota</taxon>
        <taxon>Sar</taxon>
        <taxon>Alveolata</taxon>
        <taxon>Dinophyceae</taxon>
        <taxon>Suessiales</taxon>
        <taxon>Symbiodiniaceae</taxon>
        <taxon>Effrenium</taxon>
    </lineage>
</organism>
<dbReference type="EMBL" id="CAUJNA010002002">
    <property type="protein sequence ID" value="CAJ1390109.1"/>
    <property type="molecule type" value="Genomic_DNA"/>
</dbReference>
<name>A0AA36MXH3_9DINO</name>
<protein>
    <recommendedName>
        <fullName evidence="5">Nephrocystin-3</fullName>
    </recommendedName>
</protein>
<evidence type="ECO:0000313" key="4">
    <source>
        <dbReference type="Proteomes" id="UP001178507"/>
    </source>
</evidence>
<evidence type="ECO:0000313" key="3">
    <source>
        <dbReference type="EMBL" id="CAJ1390109.1"/>
    </source>
</evidence>
<evidence type="ECO:0000256" key="2">
    <source>
        <dbReference type="SAM" id="MobiDB-lite"/>
    </source>
</evidence>
<dbReference type="InterPro" id="IPR019734">
    <property type="entry name" value="TPR_rpt"/>
</dbReference>
<comment type="caution">
    <text evidence="3">The sequence shown here is derived from an EMBL/GenBank/DDBJ whole genome shotgun (WGS) entry which is preliminary data.</text>
</comment>
<dbReference type="Pfam" id="PF13424">
    <property type="entry name" value="TPR_12"/>
    <property type="match status" value="2"/>
</dbReference>
<feature type="repeat" description="TPR" evidence="1">
    <location>
        <begin position="643"/>
        <end position="676"/>
    </location>
</feature>
<dbReference type="Proteomes" id="UP001178507">
    <property type="component" value="Unassembled WGS sequence"/>
</dbReference>
<evidence type="ECO:0000256" key="1">
    <source>
        <dbReference type="PROSITE-ProRule" id="PRU00339"/>
    </source>
</evidence>